<dbReference type="Pfam" id="PF00188">
    <property type="entry name" value="CAP"/>
    <property type="match status" value="1"/>
</dbReference>
<dbReference type="Proteomes" id="UP000182466">
    <property type="component" value="Unassembled WGS sequence"/>
</dbReference>
<proteinExistence type="predicted"/>
<organism evidence="3 4">
    <name type="scientific">Sedimentitalea nanhaiensis</name>
    <dbReference type="NCBI Taxonomy" id="999627"/>
    <lineage>
        <taxon>Bacteria</taxon>
        <taxon>Pseudomonadati</taxon>
        <taxon>Pseudomonadota</taxon>
        <taxon>Alphaproteobacteria</taxon>
        <taxon>Rhodobacterales</taxon>
        <taxon>Paracoccaceae</taxon>
        <taxon>Sedimentitalea</taxon>
    </lineage>
</organism>
<accession>A0A1I6YXL0</accession>
<dbReference type="OrthoDB" id="419320at2"/>
<dbReference type="eggNOG" id="COG2340">
    <property type="taxonomic scope" value="Bacteria"/>
</dbReference>
<dbReference type="RefSeq" id="WP_081710560.1">
    <property type="nucleotide sequence ID" value="NZ_FPAW01000003.1"/>
</dbReference>
<feature type="region of interest" description="Disordered" evidence="1">
    <location>
        <begin position="148"/>
        <end position="171"/>
    </location>
</feature>
<keyword evidence="4" id="KW-1185">Reference proteome</keyword>
<name>A0A1I6YXL0_9RHOB</name>
<dbReference type="InterPro" id="IPR035940">
    <property type="entry name" value="CAP_sf"/>
</dbReference>
<dbReference type="PANTHER" id="PTHR31157">
    <property type="entry name" value="SCP DOMAIN-CONTAINING PROTEIN"/>
    <property type="match status" value="1"/>
</dbReference>
<evidence type="ECO:0000259" key="2">
    <source>
        <dbReference type="Pfam" id="PF00188"/>
    </source>
</evidence>
<dbReference type="PANTHER" id="PTHR31157:SF1">
    <property type="entry name" value="SCP DOMAIN-CONTAINING PROTEIN"/>
    <property type="match status" value="1"/>
</dbReference>
<gene>
    <name evidence="3" type="ORF">SAMN05216236_10396</name>
</gene>
<dbReference type="CDD" id="cd05379">
    <property type="entry name" value="CAP_bacterial"/>
    <property type="match status" value="1"/>
</dbReference>
<sequence>MSRANELEWLMLDLINDERTAIGLQPLKLDLRLNDSSEDHSSWMLQSDTFSHTGINGSNAGDRMRDADFTFSGSWGWGENIAWQSERGTQGLEDDVANLHASLMNSSGHRANILRPEFETIGIGIEYGDYKGWDAVMVTQNFARTSAPLQLDRPGAPDDQPDPPQDNSAPQLIVDDITVGKIAGARSTRLKKHLEFSDADGDAPIWYELLDMTGRDNFRFAGQGKFDASTPVRIDADDLGKIRVYNDKTPGTSTLQVRASDGTDVSAWEEITLTTLSADDWLAMG</sequence>
<evidence type="ECO:0000256" key="1">
    <source>
        <dbReference type="SAM" id="MobiDB-lite"/>
    </source>
</evidence>
<dbReference type="Gene3D" id="3.40.33.10">
    <property type="entry name" value="CAP"/>
    <property type="match status" value="1"/>
</dbReference>
<dbReference type="AlphaFoldDB" id="A0A1I6YXL0"/>
<dbReference type="STRING" id="999627.SAMN05216236_10396"/>
<reference evidence="3 4" key="1">
    <citation type="submission" date="2016-10" db="EMBL/GenBank/DDBJ databases">
        <authorList>
            <person name="de Groot N.N."/>
        </authorList>
    </citation>
    <scope>NUCLEOTIDE SEQUENCE [LARGE SCALE GENOMIC DNA]</scope>
    <source>
        <strain evidence="3 4">CGMCC 1.10959</strain>
    </source>
</reference>
<protein>
    <submittedName>
        <fullName evidence="3">Cysteine-rich secretory protein family protein</fullName>
    </submittedName>
</protein>
<dbReference type="SUPFAM" id="SSF55797">
    <property type="entry name" value="PR-1-like"/>
    <property type="match status" value="1"/>
</dbReference>
<dbReference type="EMBL" id="FPAW01000003">
    <property type="protein sequence ID" value="SFT55199.1"/>
    <property type="molecule type" value="Genomic_DNA"/>
</dbReference>
<evidence type="ECO:0000313" key="3">
    <source>
        <dbReference type="EMBL" id="SFT55199.1"/>
    </source>
</evidence>
<feature type="domain" description="SCP" evidence="2">
    <location>
        <begin position="12"/>
        <end position="142"/>
    </location>
</feature>
<evidence type="ECO:0000313" key="4">
    <source>
        <dbReference type="Proteomes" id="UP000182466"/>
    </source>
</evidence>
<dbReference type="InterPro" id="IPR014044">
    <property type="entry name" value="CAP_dom"/>
</dbReference>